<dbReference type="EMBL" id="CAFBMW010000005">
    <property type="protein sequence ID" value="CAB4924868.1"/>
    <property type="molecule type" value="Genomic_DNA"/>
</dbReference>
<dbReference type="Pfam" id="PF10648">
    <property type="entry name" value="Gmad2"/>
    <property type="match status" value="1"/>
</dbReference>
<dbReference type="AlphaFoldDB" id="A0A6J7I258"/>
<sequence>MSDRITDLLHEVTDDVEPGDRLDAIRAEIGVRRPRRGWWAASGAGLVAASVATAMALSTGGTPQVSVPDPATSTMAIYYVGDTPDGPRLFREFRRLGGDPLATAVSAAVGRTGAAGPPLAPLDPDYRVPWPPMTDATARVVPFEDRIEVDLGGDVEGSLRDRGALTSAEAGLAVEQLVRTAQGAVGERLPVRFLLYGEITDQVLGVPTSEELAVGSDLATLAHVSLSDPSEGQQVDNDEPFTVKGVGNSFEGTIVTRIQRLSGVVEVVAEQPAIAGTYQDRLFPFGVTFDLTTVPPGDYLVVSRTDDPSSEGRVHVDDRRITIVD</sequence>
<proteinExistence type="predicted"/>
<dbReference type="InterPro" id="IPR018911">
    <property type="entry name" value="Gmad2_Ig-like_dom"/>
</dbReference>
<protein>
    <submittedName>
        <fullName evidence="2">Unannotated protein</fullName>
    </submittedName>
</protein>
<evidence type="ECO:0000313" key="2">
    <source>
        <dbReference type="EMBL" id="CAB4924868.1"/>
    </source>
</evidence>
<reference evidence="2" key="1">
    <citation type="submission" date="2020-05" db="EMBL/GenBank/DDBJ databases">
        <authorList>
            <person name="Chiriac C."/>
            <person name="Salcher M."/>
            <person name="Ghai R."/>
            <person name="Kavagutti S V."/>
        </authorList>
    </citation>
    <scope>NUCLEOTIDE SEQUENCE</scope>
</reference>
<evidence type="ECO:0000259" key="1">
    <source>
        <dbReference type="Pfam" id="PF10648"/>
    </source>
</evidence>
<gene>
    <name evidence="2" type="ORF">UFOPK3662_00854</name>
</gene>
<organism evidence="2">
    <name type="scientific">freshwater metagenome</name>
    <dbReference type="NCBI Taxonomy" id="449393"/>
    <lineage>
        <taxon>unclassified sequences</taxon>
        <taxon>metagenomes</taxon>
        <taxon>ecological metagenomes</taxon>
    </lineage>
</organism>
<accession>A0A6J7I258</accession>
<name>A0A6J7I258_9ZZZZ</name>
<feature type="domain" description="Bacterial spore germination immunoglobulin-like" evidence="1">
    <location>
        <begin position="224"/>
        <end position="309"/>
    </location>
</feature>